<gene>
    <name evidence="2" type="ORF">Q757_10215</name>
</gene>
<evidence type="ECO:0000313" key="3">
    <source>
        <dbReference type="Proteomes" id="UP000030023"/>
    </source>
</evidence>
<dbReference type="EMBL" id="AXCV01000661">
    <property type="protein sequence ID" value="KGO19269.1"/>
    <property type="molecule type" value="Genomic_DNA"/>
</dbReference>
<proteinExistence type="predicted"/>
<name>A0ABR4XP36_9LACO</name>
<feature type="non-terminal residue" evidence="2">
    <location>
        <position position="93"/>
    </location>
</feature>
<sequence>MLRAWIVNDDEMTATNNSTFEELKKFISAETLAYRPPYAMNGIRVAKNFVLARTTNEGTYLKDKTGERRFLPLLARKEYQKYHPVTYLNDEYI</sequence>
<dbReference type="InterPro" id="IPR007936">
    <property type="entry name" value="VapE-like_dom"/>
</dbReference>
<dbReference type="PANTHER" id="PTHR34985">
    <property type="entry name" value="SLR0554 PROTEIN"/>
    <property type="match status" value="1"/>
</dbReference>
<comment type="caution">
    <text evidence="2">The sequence shown here is derived from an EMBL/GenBank/DDBJ whole genome shotgun (WGS) entry which is preliminary data.</text>
</comment>
<evidence type="ECO:0000259" key="1">
    <source>
        <dbReference type="Pfam" id="PF05272"/>
    </source>
</evidence>
<dbReference type="Pfam" id="PF05272">
    <property type="entry name" value="VapE-like_dom"/>
    <property type="match status" value="1"/>
</dbReference>
<dbReference type="PANTHER" id="PTHR34985:SF1">
    <property type="entry name" value="SLR0554 PROTEIN"/>
    <property type="match status" value="1"/>
</dbReference>
<keyword evidence="3" id="KW-1185">Reference proteome</keyword>
<organism evidence="2 3">
    <name type="scientific">Oenococcus alcoholitolerans</name>
    <dbReference type="NCBI Taxonomy" id="931074"/>
    <lineage>
        <taxon>Bacteria</taxon>
        <taxon>Bacillati</taxon>
        <taxon>Bacillota</taxon>
        <taxon>Bacilli</taxon>
        <taxon>Lactobacillales</taxon>
        <taxon>Lactobacillaceae</taxon>
        <taxon>Oenococcus</taxon>
    </lineage>
</organism>
<feature type="domain" description="Virulence-associated protein E-like" evidence="1">
    <location>
        <begin position="1"/>
        <end position="78"/>
    </location>
</feature>
<evidence type="ECO:0000313" key="2">
    <source>
        <dbReference type="EMBL" id="KGO19269.1"/>
    </source>
</evidence>
<accession>A0ABR4XP36</accession>
<dbReference type="Proteomes" id="UP000030023">
    <property type="component" value="Unassembled WGS sequence"/>
</dbReference>
<reference evidence="2 3" key="1">
    <citation type="journal article" date="2014" name="Antonie Van Leeuwenhoek">
        <title>Oenococcus alcoholitolerans sp. nov., a lactic acid bacteria isolated from cachaca and ethanol fermentation processes.</title>
        <authorList>
            <person name="Badotti F."/>
            <person name="Moreira A.P."/>
            <person name="Tonon L.A."/>
            <person name="de Lucena B.T."/>
            <person name="Gomes Fde C."/>
            <person name="Kruger R."/>
            <person name="Thompson C.C."/>
            <person name="de Morais M.A.Jr."/>
            <person name="Rosa C.A."/>
            <person name="Thompson F.L."/>
        </authorList>
    </citation>
    <scope>NUCLEOTIDE SEQUENCE [LARGE SCALE GENOMIC DNA]</scope>
    <source>
        <strain evidence="2 3">UFRJ-M7.2.18</strain>
    </source>
</reference>
<protein>
    <recommendedName>
        <fullName evidence="1">Virulence-associated protein E-like domain-containing protein</fullName>
    </recommendedName>
</protein>